<dbReference type="EMBL" id="CP002326">
    <property type="protein sequence ID" value="ADQ39934.1"/>
    <property type="molecule type" value="Genomic_DNA"/>
</dbReference>
<evidence type="ECO:0000256" key="2">
    <source>
        <dbReference type="SAM" id="SignalP"/>
    </source>
</evidence>
<evidence type="ECO:0000256" key="1">
    <source>
        <dbReference type="SAM" id="Phobius"/>
    </source>
</evidence>
<dbReference type="PROSITE" id="PS51257">
    <property type="entry name" value="PROKAR_LIPOPROTEIN"/>
    <property type="match status" value="1"/>
</dbReference>
<keyword evidence="4" id="KW-1185">Reference proteome</keyword>
<keyword evidence="1" id="KW-0812">Transmembrane</keyword>
<evidence type="ECO:0008006" key="5">
    <source>
        <dbReference type="Google" id="ProtNLM"/>
    </source>
</evidence>
<dbReference type="AlphaFoldDB" id="E4S8M5"/>
<keyword evidence="2" id="KW-0732">Signal</keyword>
<feature type="transmembrane region" description="Helical" evidence="1">
    <location>
        <begin position="295"/>
        <end position="315"/>
    </location>
</feature>
<reference evidence="3 4" key="2">
    <citation type="journal article" date="2011" name="J. Bacteriol.">
        <title>Complete genome sequences for the anaerobic, extremely thermophilic plant biomass-degrading bacteria Caldicellulosiruptor hydrothermalis, Caldicellulosiruptor kristjanssonii, Caldicellulosiruptor kronotskyensis, Caldicellulosiruptor owensenis, and Caldicellulosiruptor lactoaceticus.</title>
        <authorList>
            <person name="Blumer-Schuette S.E."/>
            <person name="Ozdemir I."/>
            <person name="Mistry D."/>
            <person name="Lucas S."/>
            <person name="Lapidus A."/>
            <person name="Cheng J.F."/>
            <person name="Goodwin L.A."/>
            <person name="Pitluck S."/>
            <person name="Land M.L."/>
            <person name="Hauser L.J."/>
            <person name="Woyke T."/>
            <person name="Mikhailova N."/>
            <person name="Pati A."/>
            <person name="Kyrpides N.C."/>
            <person name="Ivanova N."/>
            <person name="Detter J.C."/>
            <person name="Walston-Davenport K."/>
            <person name="Han S."/>
            <person name="Adams M.W."/>
            <person name="Kelly R.M."/>
        </authorList>
    </citation>
    <scope>NUCLEOTIDE SEQUENCE [LARGE SCALE GENOMIC DNA]</scope>
    <source>
        <strain evidence="4">ATCC 700853 / DSM 12137 / I77R1B</strain>
    </source>
</reference>
<evidence type="ECO:0000313" key="4">
    <source>
        <dbReference type="Proteomes" id="UP000009256"/>
    </source>
</evidence>
<evidence type="ECO:0000313" key="3">
    <source>
        <dbReference type="EMBL" id="ADQ39934.1"/>
    </source>
</evidence>
<dbReference type="RefSeq" id="WP_013431780.1">
    <property type="nucleotide sequence ID" value="NC_014721.1"/>
</dbReference>
<organism evidence="3 4">
    <name type="scientific">Caldicellulosiruptor acetigenus (strain ATCC 700853 / DSM 12137 / I77R1B)</name>
    <name type="common">Caldicellulosiruptor kristjanssonii</name>
    <dbReference type="NCBI Taxonomy" id="632335"/>
    <lineage>
        <taxon>Bacteria</taxon>
        <taxon>Bacillati</taxon>
        <taxon>Bacillota</taxon>
        <taxon>Bacillota incertae sedis</taxon>
        <taxon>Caldicellulosiruptorales</taxon>
        <taxon>Caldicellulosiruptoraceae</taxon>
        <taxon>Caldicellulosiruptor</taxon>
    </lineage>
</organism>
<dbReference type="Proteomes" id="UP000009256">
    <property type="component" value="Chromosome"/>
</dbReference>
<reference key="1">
    <citation type="submission" date="2010-11" db="EMBL/GenBank/DDBJ databases">
        <title>Complete sequence of chromosome of Caldicellulosiruptor kristjanssonii 177R1B.</title>
        <authorList>
            <consortium name="US DOE Joint Genome Institute"/>
            <person name="Lucas S."/>
            <person name="Copeland A."/>
            <person name="Lapidus A."/>
            <person name="Cheng J.-F."/>
            <person name="Bruce D."/>
            <person name="Goodwin L."/>
            <person name="Pitluck S."/>
            <person name="Davenport K."/>
            <person name="Detter J.C."/>
            <person name="Han C."/>
            <person name="Tapia R."/>
            <person name="Land M."/>
            <person name="Hauser L."/>
            <person name="Jeffries C."/>
            <person name="Kyrpides N."/>
            <person name="Ivanova N."/>
            <person name="Mikhailova N."/>
            <person name="Blumer-Schuette S.E."/>
            <person name="Kelly R.M."/>
            <person name="Woyke T."/>
        </authorList>
    </citation>
    <scope>NUCLEOTIDE SEQUENCE</scope>
    <source>
        <strain>177R1B</strain>
    </source>
</reference>
<name>E4S8M5_CALA7</name>
<protein>
    <recommendedName>
        <fullName evidence="5">N-acetyltransferase domain-containing protein</fullName>
    </recommendedName>
</protein>
<proteinExistence type="predicted"/>
<dbReference type="OrthoDB" id="1714933at2"/>
<dbReference type="KEGG" id="cki:Calkr_0381"/>
<accession>E4S8M5</accession>
<gene>
    <name evidence="3" type="ordered locus">Calkr_0381</name>
</gene>
<keyword evidence="1" id="KW-0472">Membrane</keyword>
<feature type="signal peptide" evidence="2">
    <location>
        <begin position="1"/>
        <end position="27"/>
    </location>
</feature>
<sequence length="325" mass="37735">MKRSNLFLIIVLLTLACLLSMPLLVFANSDSTIINHNDEIMKLKRQIEAEHYLNVLLELLNRDDSSFKKQLDEITGNKGSYDFKKFKLSDEYEFFRLFVFPTKSKLVVNGQIRILYLEKDIAEKLKNLKFERSDDVFKTGFVEKMWVRIIYYDDKPVGHILIRWDESYNCYVVTSSVLGEKGLGEAIVYMKDFLKKGGKNLNVKIIDVLERSLYVVSEDGNWWCTDAADSSNPQMYSKKIWSFEEIKDGLNNRPKEILNYFDEIQKDPEHIQLGGSPYKPLYETVTEKKEKIKNVLVATLLLLITAIFVTGVNLFSKYKKGVSIQ</sequence>
<feature type="chain" id="PRO_5003188456" description="N-acetyltransferase domain-containing protein" evidence="2">
    <location>
        <begin position="28"/>
        <end position="325"/>
    </location>
</feature>
<dbReference type="HOGENOM" id="CLU_881890_0_0_9"/>
<keyword evidence="1" id="KW-1133">Transmembrane helix</keyword>